<evidence type="ECO:0000313" key="1">
    <source>
        <dbReference type="EMBL" id="PTQ60324.1"/>
    </source>
</evidence>
<organism evidence="1 2">
    <name type="scientific">Sphingomonas aurantiaca</name>
    <dbReference type="NCBI Taxonomy" id="185949"/>
    <lineage>
        <taxon>Bacteria</taxon>
        <taxon>Pseudomonadati</taxon>
        <taxon>Pseudomonadota</taxon>
        <taxon>Alphaproteobacteria</taxon>
        <taxon>Sphingomonadales</taxon>
        <taxon>Sphingomonadaceae</taxon>
        <taxon>Sphingomonas</taxon>
    </lineage>
</organism>
<dbReference type="SUPFAM" id="SSF54593">
    <property type="entry name" value="Glyoxalase/Bleomycin resistance protein/Dihydroxybiphenyl dioxygenase"/>
    <property type="match status" value="1"/>
</dbReference>
<dbReference type="GO" id="GO:0016829">
    <property type="term" value="F:lyase activity"/>
    <property type="evidence" value="ECO:0007669"/>
    <property type="project" value="UniProtKB-KW"/>
</dbReference>
<keyword evidence="1" id="KW-0456">Lyase</keyword>
<accession>A0A2T5GLW9</accession>
<protein>
    <submittedName>
        <fullName evidence="1">Putative lactoylglutathione lyase</fullName>
    </submittedName>
</protein>
<gene>
    <name evidence="1" type="ORF">C8J26_2035</name>
</gene>
<reference evidence="1 2" key="1">
    <citation type="submission" date="2018-04" db="EMBL/GenBank/DDBJ databases">
        <title>Genomic Encyclopedia of Type Strains, Phase III (KMG-III): the genomes of soil and plant-associated and newly described type strains.</title>
        <authorList>
            <person name="Whitman W."/>
        </authorList>
    </citation>
    <scope>NUCLEOTIDE SEQUENCE [LARGE SCALE GENOMIC DNA]</scope>
    <source>
        <strain evidence="1 2">MA101b</strain>
    </source>
</reference>
<dbReference type="AlphaFoldDB" id="A0A2T5GLW9"/>
<name>A0A2T5GLW9_9SPHN</name>
<sequence>MLRPFIPAKNHDQSKRFYEALGFASEYADSNIAIMSHGIDSFILQNFYVKELADNFMVQLTVDDAGAWWKEHDPVGVADKLGIPAPIPPSMQPWGLVVGFIYDPSGVLWHVTQTAR</sequence>
<keyword evidence="2" id="KW-1185">Reference proteome</keyword>
<dbReference type="RefSeq" id="WP_208631368.1">
    <property type="nucleotide sequence ID" value="NZ_JASPFP010000001.1"/>
</dbReference>
<dbReference type="Gene3D" id="3.10.180.10">
    <property type="entry name" value="2,3-Dihydroxybiphenyl 1,2-Dioxygenase, domain 1"/>
    <property type="match status" value="1"/>
</dbReference>
<dbReference type="Proteomes" id="UP000244189">
    <property type="component" value="Unassembled WGS sequence"/>
</dbReference>
<dbReference type="InterPro" id="IPR029068">
    <property type="entry name" value="Glyas_Bleomycin-R_OHBP_Dase"/>
</dbReference>
<evidence type="ECO:0000313" key="2">
    <source>
        <dbReference type="Proteomes" id="UP000244189"/>
    </source>
</evidence>
<comment type="caution">
    <text evidence="1">The sequence shown here is derived from an EMBL/GenBank/DDBJ whole genome shotgun (WGS) entry which is preliminary data.</text>
</comment>
<proteinExistence type="predicted"/>
<dbReference type="EMBL" id="QAOG01000003">
    <property type="protein sequence ID" value="PTQ60324.1"/>
    <property type="molecule type" value="Genomic_DNA"/>
</dbReference>